<dbReference type="Proteomes" id="UP000799750">
    <property type="component" value="Unassembled WGS sequence"/>
</dbReference>
<organism evidence="1 2">
    <name type="scientific">Lophium mytilinum</name>
    <dbReference type="NCBI Taxonomy" id="390894"/>
    <lineage>
        <taxon>Eukaryota</taxon>
        <taxon>Fungi</taxon>
        <taxon>Dikarya</taxon>
        <taxon>Ascomycota</taxon>
        <taxon>Pezizomycotina</taxon>
        <taxon>Dothideomycetes</taxon>
        <taxon>Pleosporomycetidae</taxon>
        <taxon>Mytilinidiales</taxon>
        <taxon>Mytilinidiaceae</taxon>
        <taxon>Lophium</taxon>
    </lineage>
</organism>
<dbReference type="AlphaFoldDB" id="A0A6A6Q8R2"/>
<protein>
    <submittedName>
        <fullName evidence="1">Uncharacterized protein</fullName>
    </submittedName>
</protein>
<name>A0A6A6Q8R2_9PEZI</name>
<reference evidence="1" key="1">
    <citation type="journal article" date="2020" name="Stud. Mycol.">
        <title>101 Dothideomycetes genomes: a test case for predicting lifestyles and emergence of pathogens.</title>
        <authorList>
            <person name="Haridas S."/>
            <person name="Albert R."/>
            <person name="Binder M."/>
            <person name="Bloem J."/>
            <person name="Labutti K."/>
            <person name="Salamov A."/>
            <person name="Andreopoulos B."/>
            <person name="Baker S."/>
            <person name="Barry K."/>
            <person name="Bills G."/>
            <person name="Bluhm B."/>
            <person name="Cannon C."/>
            <person name="Castanera R."/>
            <person name="Culley D."/>
            <person name="Daum C."/>
            <person name="Ezra D."/>
            <person name="Gonzalez J."/>
            <person name="Henrissat B."/>
            <person name="Kuo A."/>
            <person name="Liang C."/>
            <person name="Lipzen A."/>
            <person name="Lutzoni F."/>
            <person name="Magnuson J."/>
            <person name="Mondo S."/>
            <person name="Nolan M."/>
            <person name="Ohm R."/>
            <person name="Pangilinan J."/>
            <person name="Park H.-J."/>
            <person name="Ramirez L."/>
            <person name="Alfaro M."/>
            <person name="Sun H."/>
            <person name="Tritt A."/>
            <person name="Yoshinaga Y."/>
            <person name="Zwiers L.-H."/>
            <person name="Turgeon B."/>
            <person name="Goodwin S."/>
            <person name="Spatafora J."/>
            <person name="Crous P."/>
            <person name="Grigoriev I."/>
        </authorList>
    </citation>
    <scope>NUCLEOTIDE SEQUENCE</scope>
    <source>
        <strain evidence="1">CBS 269.34</strain>
    </source>
</reference>
<evidence type="ECO:0000313" key="1">
    <source>
        <dbReference type="EMBL" id="KAF2488705.1"/>
    </source>
</evidence>
<sequence>MLEYPSPHALFSQIPAARRLISLLNKHSPLHHDRTIELQPLWLCWVATGSWPDGERETARADEEIEELARQWEQSWWYRESYAADMTNEEGSRRTLAELDDPRRAHVENGAAVWAEGGLVRALQFRYRMQQEGEGNGVPSFEETLKARMGVARDQRILFQTLAQSKLMWKAVEEGAIARAMGVDEKDVMWFGRAVGETFVKRFEEGRMRPVVGSIEEMLKTIAENTGRNEQANKWMLSLGEETDEMPTLLRDPAPVKCDRFARRPTGHKAAGGS</sequence>
<keyword evidence="2" id="KW-1185">Reference proteome</keyword>
<dbReference type="EMBL" id="MU004202">
    <property type="protein sequence ID" value="KAF2488705.1"/>
    <property type="molecule type" value="Genomic_DNA"/>
</dbReference>
<accession>A0A6A6Q8R2</accession>
<proteinExistence type="predicted"/>
<evidence type="ECO:0000313" key="2">
    <source>
        <dbReference type="Proteomes" id="UP000799750"/>
    </source>
</evidence>
<gene>
    <name evidence="1" type="ORF">BU16DRAFT_601026</name>
</gene>
<dbReference type="OrthoDB" id="2788868at2759"/>